<name>U6M299_EIMMA</name>
<dbReference type="GeneID" id="25335523"/>
<organism evidence="2 3">
    <name type="scientific">Eimeria maxima</name>
    <name type="common">Coccidian parasite</name>
    <dbReference type="NCBI Taxonomy" id="5804"/>
    <lineage>
        <taxon>Eukaryota</taxon>
        <taxon>Sar</taxon>
        <taxon>Alveolata</taxon>
        <taxon>Apicomplexa</taxon>
        <taxon>Conoidasida</taxon>
        <taxon>Coccidia</taxon>
        <taxon>Eucoccidiorida</taxon>
        <taxon>Eimeriorina</taxon>
        <taxon>Eimeriidae</taxon>
        <taxon>Eimeria</taxon>
    </lineage>
</organism>
<feature type="compositionally biased region" description="Polar residues" evidence="1">
    <location>
        <begin position="109"/>
        <end position="122"/>
    </location>
</feature>
<dbReference type="AlphaFoldDB" id="U6M299"/>
<evidence type="ECO:0000313" key="3">
    <source>
        <dbReference type="Proteomes" id="UP000030763"/>
    </source>
</evidence>
<feature type="compositionally biased region" description="Polar residues" evidence="1">
    <location>
        <begin position="362"/>
        <end position="384"/>
    </location>
</feature>
<reference evidence="2" key="2">
    <citation type="submission" date="2013-10" db="EMBL/GenBank/DDBJ databases">
        <authorList>
            <person name="Aslett M."/>
        </authorList>
    </citation>
    <scope>NUCLEOTIDE SEQUENCE [LARGE SCALE GENOMIC DNA]</scope>
    <source>
        <strain evidence="2">Weybridge</strain>
    </source>
</reference>
<feature type="compositionally biased region" description="Basic and acidic residues" evidence="1">
    <location>
        <begin position="135"/>
        <end position="145"/>
    </location>
</feature>
<feature type="region of interest" description="Disordered" evidence="1">
    <location>
        <begin position="338"/>
        <end position="412"/>
    </location>
</feature>
<evidence type="ECO:0000313" key="2">
    <source>
        <dbReference type="EMBL" id="CDJ58367.1"/>
    </source>
</evidence>
<feature type="compositionally biased region" description="Basic and acidic residues" evidence="1">
    <location>
        <begin position="242"/>
        <end position="257"/>
    </location>
</feature>
<evidence type="ECO:0000256" key="1">
    <source>
        <dbReference type="SAM" id="MobiDB-lite"/>
    </source>
</evidence>
<dbReference type="VEuPathDB" id="ToxoDB:EMWEY_00015370"/>
<feature type="region of interest" description="Disordered" evidence="1">
    <location>
        <begin position="85"/>
        <end position="209"/>
    </location>
</feature>
<dbReference type="EMBL" id="HG719623">
    <property type="protein sequence ID" value="CDJ58367.1"/>
    <property type="molecule type" value="Genomic_DNA"/>
</dbReference>
<dbReference type="RefSeq" id="XP_013335013.1">
    <property type="nucleotide sequence ID" value="XM_013479559.1"/>
</dbReference>
<feature type="compositionally biased region" description="Basic and acidic residues" evidence="1">
    <location>
        <begin position="178"/>
        <end position="196"/>
    </location>
</feature>
<dbReference type="OrthoDB" id="348121at2759"/>
<sequence>MACRTAVVIIRHAVASISTPGSMVRTVRRTELVQSILVKIRILCALLESVPFATIIASRLRSSGTDDFSVSANCVGRPGTTLGTPTFNLASMDQPEDTSGVSAGDLSDRCSSGSLQGTSPDTTPDLPKIASSPVKTKELTPDPDRQTTSSKSFPSVEVPGESADQLVTNNEQINFKRKAVEETKDGIQPKKTRLETPLEEPSLIPPPLDPETDALIDSVLSGGGKFLSEDFWVQDPTPLPDPAHHLEPPKRPNDHGVNVEEASRQHVGGLAQGVSPEVLENSPHLEKKWFTSAYQPMTFEHALPGGVVGAFSNYRGHLGRDRGGIVPSSMMPSALAREVGRSNTVGSSSSSSANMLGDQKHTGQASQLEGSLNDYSGDDTNTFQVPRELKQSPANNTREQPEGNVITSSDNSLPRSILSSSFATNAVKELPSGITGTVSSASQKRQYRSPLPLYMQRRILIFFRLLESMYRGISDEVLESHPFYRHPGRQPQMSTKLFRLSIAVTFRQVKQAPISTMAQCREILKNKSLTVEEFEMLVHHVERVFGHATGSMHIGAAQPALKAVALLGHIFLVVDMLYCAAEVLGENSRKNVWWPEVMHRIEGSRYYLPRMPDFSESPSWITGMACALNTALDYYRRGLRPPARLVVGLKEKLFCDPAIKKFQIVSWDPWRTDAADWRRWVTNRKQAGGEETGDSAGRS</sequence>
<protein>
    <submittedName>
        <fullName evidence="2">Uncharacterized protein</fullName>
    </submittedName>
</protein>
<gene>
    <name evidence="2" type="ORF">EMWEY_00015370</name>
</gene>
<keyword evidence="3" id="KW-1185">Reference proteome</keyword>
<feature type="region of interest" description="Disordered" evidence="1">
    <location>
        <begin position="234"/>
        <end position="257"/>
    </location>
</feature>
<dbReference type="Proteomes" id="UP000030763">
    <property type="component" value="Unassembled WGS sequence"/>
</dbReference>
<feature type="compositionally biased region" description="Polar residues" evidence="1">
    <location>
        <begin position="85"/>
        <end position="101"/>
    </location>
</feature>
<accession>U6M299</accession>
<reference evidence="2" key="1">
    <citation type="submission" date="2013-10" db="EMBL/GenBank/DDBJ databases">
        <title>Genomic analysis of the causative agents of coccidiosis in chickens.</title>
        <authorList>
            <person name="Reid A.J."/>
            <person name="Blake D."/>
            <person name="Billington K."/>
            <person name="Browne H."/>
            <person name="Dunn M."/>
            <person name="Hung S."/>
            <person name="Kawahara F."/>
            <person name="Miranda-Saavedra D."/>
            <person name="Mourier T."/>
            <person name="Nagra H."/>
            <person name="Otto T.D."/>
            <person name="Rawlings N."/>
            <person name="Sanchez A."/>
            <person name="Sanders M."/>
            <person name="Subramaniam C."/>
            <person name="Tay Y."/>
            <person name="Dear P."/>
            <person name="Doerig C."/>
            <person name="Gruber A."/>
            <person name="Parkinson J."/>
            <person name="Shirley M."/>
            <person name="Wan K.L."/>
            <person name="Berriman M."/>
            <person name="Tomley F."/>
            <person name="Pain A."/>
        </authorList>
    </citation>
    <scope>NUCLEOTIDE SEQUENCE [LARGE SCALE GENOMIC DNA]</scope>
    <source>
        <strain evidence="2">Weybridge</strain>
    </source>
</reference>
<proteinExistence type="predicted"/>